<proteinExistence type="predicted"/>
<keyword evidence="4" id="KW-1185">Reference proteome</keyword>
<name>A0A9N8DER5_9STRA</name>
<accession>A0A9N8DER5</accession>
<evidence type="ECO:0000313" key="3">
    <source>
        <dbReference type="EMBL" id="CAB9500646.1"/>
    </source>
</evidence>
<comment type="caution">
    <text evidence="3">The sequence shown here is derived from an EMBL/GenBank/DDBJ whole genome shotgun (WGS) entry which is preliminary data.</text>
</comment>
<dbReference type="OrthoDB" id="39124at2759"/>
<dbReference type="AlphaFoldDB" id="A0A9N8DER5"/>
<reference evidence="3" key="1">
    <citation type="submission" date="2020-06" db="EMBL/GenBank/DDBJ databases">
        <authorList>
            <consortium name="Plant Systems Biology data submission"/>
        </authorList>
    </citation>
    <scope>NUCLEOTIDE SEQUENCE</scope>
    <source>
        <strain evidence="3">D6</strain>
    </source>
</reference>
<sequence>MGSHRKKTPSSQQRKSHQTVSTNQNSSGHANGIHSLDNHHAATSTVAPNDNKQRYFVEEEEEDGFDGTVRALDFSKVLQDVEGSLVGTMTSSFVAITGLLSSTPTPNSGGSFRVTWKELVYLVLAIVVLAGLSIFMGVAAGITISIHYFDDTHRTPSFPRLEARERDLGPHQRVTTLDYTIASSNILHPSVGMSSLTVEEENKVMDLTLGRVITMSESGQRSVLLVVEEIPPLPTMMNNNTGMHINYSTSTLPVNVSGTNSTSDAGGHNGFVDAEKEVLLGGHYTPYRHRGPPDARFQLSSSKVHPKLCSDGVTIGFDNWDTLKAAVSEANALSAERFMKWNEYFASLETTTNSGSRWFDNILNNDQSSSDDGLLGYYYDEDVVFTICPGTTLSARKGPIFINAENILILCGASEEYDYIRASQPTPSSVASMRASFSREIPSCTMDVGGTHLAFGPHARNVLVRGLVFQSAKTSSLAFHYDGAQASFEDCIWVDNSGIHGTKYGAVADVNSTSNVNFYRCEIGSSLASVANLGGSGMIGPGNGGSGDGIGGPYGGMAPGFASFLSLRN</sequence>
<keyword evidence="2" id="KW-0472">Membrane</keyword>
<keyword evidence="2" id="KW-0812">Transmembrane</keyword>
<evidence type="ECO:0000256" key="2">
    <source>
        <dbReference type="SAM" id="Phobius"/>
    </source>
</evidence>
<evidence type="ECO:0000313" key="4">
    <source>
        <dbReference type="Proteomes" id="UP001153069"/>
    </source>
</evidence>
<evidence type="ECO:0000256" key="1">
    <source>
        <dbReference type="SAM" id="MobiDB-lite"/>
    </source>
</evidence>
<keyword evidence="2" id="KW-1133">Transmembrane helix</keyword>
<dbReference type="Proteomes" id="UP001153069">
    <property type="component" value="Unassembled WGS sequence"/>
</dbReference>
<feature type="compositionally biased region" description="Polar residues" evidence="1">
    <location>
        <begin position="9"/>
        <end position="29"/>
    </location>
</feature>
<protein>
    <submittedName>
        <fullName evidence="3">Uncharacterized protein</fullName>
    </submittedName>
</protein>
<organism evidence="3 4">
    <name type="scientific">Seminavis robusta</name>
    <dbReference type="NCBI Taxonomy" id="568900"/>
    <lineage>
        <taxon>Eukaryota</taxon>
        <taxon>Sar</taxon>
        <taxon>Stramenopiles</taxon>
        <taxon>Ochrophyta</taxon>
        <taxon>Bacillariophyta</taxon>
        <taxon>Bacillariophyceae</taxon>
        <taxon>Bacillariophycidae</taxon>
        <taxon>Naviculales</taxon>
        <taxon>Naviculaceae</taxon>
        <taxon>Seminavis</taxon>
    </lineage>
</organism>
<feature type="transmembrane region" description="Helical" evidence="2">
    <location>
        <begin position="119"/>
        <end position="149"/>
    </location>
</feature>
<dbReference type="EMBL" id="CAICTM010000087">
    <property type="protein sequence ID" value="CAB9500646.1"/>
    <property type="molecule type" value="Genomic_DNA"/>
</dbReference>
<feature type="region of interest" description="Disordered" evidence="1">
    <location>
        <begin position="1"/>
        <end position="36"/>
    </location>
</feature>
<gene>
    <name evidence="3" type="ORF">SEMRO_88_G046660.1</name>
</gene>